<proteinExistence type="predicted"/>
<protein>
    <submittedName>
        <fullName evidence="1">Uncharacterized protein</fullName>
    </submittedName>
</protein>
<accession>A0A644XL86</accession>
<dbReference type="AlphaFoldDB" id="A0A644XL86"/>
<reference evidence="1" key="1">
    <citation type="submission" date="2019-08" db="EMBL/GenBank/DDBJ databases">
        <authorList>
            <person name="Kucharzyk K."/>
            <person name="Murdoch R.W."/>
            <person name="Higgins S."/>
            <person name="Loffler F."/>
        </authorList>
    </citation>
    <scope>NUCLEOTIDE SEQUENCE</scope>
</reference>
<gene>
    <name evidence="1" type="ORF">SDC9_63327</name>
</gene>
<dbReference type="SUPFAM" id="SSF51569">
    <property type="entry name" value="Aldolase"/>
    <property type="match status" value="1"/>
</dbReference>
<name>A0A644XL86_9ZZZZ</name>
<dbReference type="EMBL" id="VSSQ01002705">
    <property type="protein sequence ID" value="MPM16945.1"/>
    <property type="molecule type" value="Genomic_DNA"/>
</dbReference>
<organism evidence="1">
    <name type="scientific">bioreactor metagenome</name>
    <dbReference type="NCBI Taxonomy" id="1076179"/>
    <lineage>
        <taxon>unclassified sequences</taxon>
        <taxon>metagenomes</taxon>
        <taxon>ecological metagenomes</taxon>
    </lineage>
</organism>
<evidence type="ECO:0000313" key="1">
    <source>
        <dbReference type="EMBL" id="MPM16945.1"/>
    </source>
</evidence>
<sequence length="202" mass="22230">MERTLLAYGPSLTTMQLQALAERAQNEKFHTVYVQELAASRLPPSLRRGMLASLPFAGLMPEQLLFMGGRAQELGCNSFTFALPGGWIRDGRYAETTELLQSLQKQVSIRLVPTLILAQLDLDHLREAMQLCFSVGIETLCLGTGTNLDSVDAAAIECAQDMYRTQKIPLHHLEIASTEPLEGLEATNRICISQTSAEASSY</sequence>
<comment type="caution">
    <text evidence="1">The sequence shown here is derived from an EMBL/GenBank/DDBJ whole genome shotgun (WGS) entry which is preliminary data.</text>
</comment>